<dbReference type="Pfam" id="PF00535">
    <property type="entry name" value="Glycos_transf_2"/>
    <property type="match status" value="1"/>
</dbReference>
<dbReference type="EMBL" id="QSES01000059">
    <property type="protein sequence ID" value="RGZ87292.1"/>
    <property type="molecule type" value="Genomic_DNA"/>
</dbReference>
<dbReference type="Gene3D" id="3.90.550.10">
    <property type="entry name" value="Spore Coat Polysaccharide Biosynthesis Protein SpsA, Chain A"/>
    <property type="match status" value="1"/>
</dbReference>
<dbReference type="InterPro" id="IPR029044">
    <property type="entry name" value="Nucleotide-diphossugar_trans"/>
</dbReference>
<sequence>MNNNIAAGIVMYNPNKERLNMCLSKIEDQVDKIYLFDNSNSYFEQKDNIVYLSEGENKGIAYALNRIMENAKKDGYNWIITMDQDSIIPDGMISDFRMAIISHPEVGIVCPQVIDKRRAYLVVNDKLDSEYIEFCITSASCTSIDVWEKCGKFDEWMFIDLVDNDFCKRLVLSGYKILRLNKWVLDQEFGQIIPKNRKKQKFWIMVSKILHNQNIAKFSYKKIVSPLRVYYTNRNILYLNKKMKEYGNVGYENYNCKGYFGFIISFMLPSILRAQEKRKVIKATIDGVIDGVKSQPVRWKM</sequence>
<keyword evidence="2" id="KW-0808">Transferase</keyword>
<dbReference type="SUPFAM" id="SSF53448">
    <property type="entry name" value="Nucleotide-diphospho-sugar transferases"/>
    <property type="match status" value="1"/>
</dbReference>
<reference evidence="2 3" key="1">
    <citation type="submission" date="2018-08" db="EMBL/GenBank/DDBJ databases">
        <title>A genome reference for cultivated species of the human gut microbiota.</title>
        <authorList>
            <person name="Zou Y."/>
            <person name="Xue W."/>
            <person name="Luo G."/>
        </authorList>
    </citation>
    <scope>NUCLEOTIDE SEQUENCE [LARGE SCALE GENOMIC DNA]</scope>
    <source>
        <strain evidence="2 3">AM47-6BH</strain>
    </source>
</reference>
<dbReference type="InterPro" id="IPR001173">
    <property type="entry name" value="Glyco_trans_2-like"/>
</dbReference>
<organism evidence="2 3">
    <name type="scientific">Agathobacter rectalis</name>
    <dbReference type="NCBI Taxonomy" id="39491"/>
    <lineage>
        <taxon>Bacteria</taxon>
        <taxon>Bacillati</taxon>
        <taxon>Bacillota</taxon>
        <taxon>Clostridia</taxon>
        <taxon>Lachnospirales</taxon>
        <taxon>Lachnospiraceae</taxon>
        <taxon>Agathobacter</taxon>
    </lineage>
</organism>
<accession>A0A413Q2I4</accession>
<gene>
    <name evidence="2" type="ORF">DW967_17115</name>
</gene>
<evidence type="ECO:0000313" key="3">
    <source>
        <dbReference type="Proteomes" id="UP000283721"/>
    </source>
</evidence>
<protein>
    <submittedName>
        <fullName evidence="2">Glycosyltransferase</fullName>
    </submittedName>
</protein>
<dbReference type="GO" id="GO:0016740">
    <property type="term" value="F:transferase activity"/>
    <property type="evidence" value="ECO:0007669"/>
    <property type="project" value="UniProtKB-KW"/>
</dbReference>
<proteinExistence type="predicted"/>
<comment type="caution">
    <text evidence="2">The sequence shown here is derived from an EMBL/GenBank/DDBJ whole genome shotgun (WGS) entry which is preliminary data.</text>
</comment>
<feature type="domain" description="Glycosyltransferase 2-like" evidence="1">
    <location>
        <begin position="10"/>
        <end position="112"/>
    </location>
</feature>
<dbReference type="AlphaFoldDB" id="A0A413Q2I4"/>
<evidence type="ECO:0000313" key="2">
    <source>
        <dbReference type="EMBL" id="RGZ87292.1"/>
    </source>
</evidence>
<dbReference type="Proteomes" id="UP000283721">
    <property type="component" value="Unassembled WGS sequence"/>
</dbReference>
<evidence type="ECO:0000259" key="1">
    <source>
        <dbReference type="Pfam" id="PF00535"/>
    </source>
</evidence>
<name>A0A413Q2I4_9FIRM</name>